<name>A0A212J0Y5_9FIRM</name>
<evidence type="ECO:0000313" key="2">
    <source>
        <dbReference type="EMBL" id="SBV93090.1"/>
    </source>
</evidence>
<gene>
    <name evidence="2" type="ORF">KL86CLO1_10334</name>
</gene>
<proteinExistence type="predicted"/>
<evidence type="ECO:0000256" key="1">
    <source>
        <dbReference type="SAM" id="MobiDB-lite"/>
    </source>
</evidence>
<feature type="region of interest" description="Disordered" evidence="1">
    <location>
        <begin position="24"/>
        <end position="48"/>
    </location>
</feature>
<dbReference type="EMBL" id="FLUN01000001">
    <property type="protein sequence ID" value="SBV93090.1"/>
    <property type="molecule type" value="Genomic_DNA"/>
</dbReference>
<protein>
    <submittedName>
        <fullName evidence="2">Uncharacterized protein</fullName>
    </submittedName>
</protein>
<dbReference type="AlphaFoldDB" id="A0A212J0Y5"/>
<feature type="compositionally biased region" description="Basic and acidic residues" evidence="1">
    <location>
        <begin position="27"/>
        <end position="36"/>
    </location>
</feature>
<sequence>MSNAQIKNGSWTPFLLTLPTNGVSMKSADKPARKGQGDISVDMMGAGR</sequence>
<organism evidence="2">
    <name type="scientific">uncultured Eubacteriales bacterium</name>
    <dbReference type="NCBI Taxonomy" id="172733"/>
    <lineage>
        <taxon>Bacteria</taxon>
        <taxon>Bacillati</taxon>
        <taxon>Bacillota</taxon>
        <taxon>Clostridia</taxon>
        <taxon>Eubacteriales</taxon>
        <taxon>environmental samples</taxon>
    </lineage>
</organism>
<accession>A0A212J0Y5</accession>
<reference evidence="2" key="1">
    <citation type="submission" date="2016-04" db="EMBL/GenBank/DDBJ databases">
        <authorList>
            <person name="Evans L.H."/>
            <person name="Alamgir A."/>
            <person name="Owens N."/>
            <person name="Weber N.D."/>
            <person name="Virtaneva K."/>
            <person name="Barbian K."/>
            <person name="Babar A."/>
            <person name="Rosenke K."/>
        </authorList>
    </citation>
    <scope>NUCLEOTIDE SEQUENCE</scope>
    <source>
        <strain evidence="2">86</strain>
    </source>
</reference>